<keyword evidence="1" id="KW-0472">Membrane</keyword>
<dbReference type="InterPro" id="IPR011701">
    <property type="entry name" value="MFS"/>
</dbReference>
<evidence type="ECO:0000313" key="2">
    <source>
        <dbReference type="EMBL" id="KAF0736785.1"/>
    </source>
</evidence>
<gene>
    <name evidence="2" type="ORF">Ae201684_006945</name>
</gene>
<dbReference type="EMBL" id="VJMJ01000087">
    <property type="protein sequence ID" value="KAF0736785.1"/>
    <property type="molecule type" value="Genomic_DNA"/>
</dbReference>
<name>A0A6G0XA46_9STRA</name>
<evidence type="ECO:0000256" key="1">
    <source>
        <dbReference type="SAM" id="Phobius"/>
    </source>
</evidence>
<protein>
    <recommendedName>
        <fullName evidence="4">Major facilitator superfamily (MFS) profile domain-containing protein</fullName>
    </recommendedName>
</protein>
<feature type="transmembrane region" description="Helical" evidence="1">
    <location>
        <begin position="524"/>
        <end position="545"/>
    </location>
</feature>
<feature type="transmembrane region" description="Helical" evidence="1">
    <location>
        <begin position="170"/>
        <end position="190"/>
    </location>
</feature>
<dbReference type="VEuPathDB" id="FungiDB:AeMF1_006235"/>
<keyword evidence="1" id="KW-1133">Transmembrane helix</keyword>
<comment type="caution">
    <text evidence="2">The sequence shown here is derived from an EMBL/GenBank/DDBJ whole genome shotgun (WGS) entry which is preliminary data.</text>
</comment>
<feature type="transmembrane region" description="Helical" evidence="1">
    <location>
        <begin position="146"/>
        <end position="164"/>
    </location>
</feature>
<feature type="transmembrane region" description="Helical" evidence="1">
    <location>
        <begin position="343"/>
        <end position="362"/>
    </location>
</feature>
<dbReference type="AlphaFoldDB" id="A0A6G0XA46"/>
<accession>A0A6G0XA46</accession>
<dbReference type="GO" id="GO:0022857">
    <property type="term" value="F:transmembrane transporter activity"/>
    <property type="evidence" value="ECO:0007669"/>
    <property type="project" value="InterPro"/>
</dbReference>
<reference evidence="2 3" key="1">
    <citation type="submission" date="2019-07" db="EMBL/GenBank/DDBJ databases">
        <title>Genomics analysis of Aphanomyces spp. identifies a new class of oomycete effector associated with host adaptation.</title>
        <authorList>
            <person name="Gaulin E."/>
        </authorList>
    </citation>
    <scope>NUCLEOTIDE SEQUENCE [LARGE SCALE GENOMIC DNA]</scope>
    <source>
        <strain evidence="2 3">ATCC 201684</strain>
    </source>
</reference>
<evidence type="ECO:0000313" key="3">
    <source>
        <dbReference type="Proteomes" id="UP000481153"/>
    </source>
</evidence>
<feature type="transmembrane region" description="Helical" evidence="1">
    <location>
        <begin position="228"/>
        <end position="256"/>
    </location>
</feature>
<feature type="transmembrane region" description="Helical" evidence="1">
    <location>
        <begin position="115"/>
        <end position="134"/>
    </location>
</feature>
<evidence type="ECO:0008006" key="4">
    <source>
        <dbReference type="Google" id="ProtNLM"/>
    </source>
</evidence>
<feature type="transmembrane region" description="Helical" evidence="1">
    <location>
        <begin position="444"/>
        <end position="469"/>
    </location>
</feature>
<dbReference type="PANTHER" id="PTHR11360:SF317">
    <property type="entry name" value="MAJOR FACILITATOR SUPERFAMILY (MFS) PROFILE DOMAIN-CONTAINING PROTEIN-RELATED"/>
    <property type="match status" value="1"/>
</dbReference>
<keyword evidence="1" id="KW-0812">Transmembrane</keyword>
<dbReference type="Proteomes" id="UP000481153">
    <property type="component" value="Unassembled WGS sequence"/>
</dbReference>
<dbReference type="PANTHER" id="PTHR11360">
    <property type="entry name" value="MONOCARBOXYLATE TRANSPORTER"/>
    <property type="match status" value="1"/>
</dbReference>
<feature type="transmembrane region" description="Helical" evidence="1">
    <location>
        <begin position="417"/>
        <end position="438"/>
    </location>
</feature>
<organism evidence="2 3">
    <name type="scientific">Aphanomyces euteiches</name>
    <dbReference type="NCBI Taxonomy" id="100861"/>
    <lineage>
        <taxon>Eukaryota</taxon>
        <taxon>Sar</taxon>
        <taxon>Stramenopiles</taxon>
        <taxon>Oomycota</taxon>
        <taxon>Saprolegniomycetes</taxon>
        <taxon>Saprolegniales</taxon>
        <taxon>Verrucalvaceae</taxon>
        <taxon>Aphanomyces</taxon>
    </lineage>
</organism>
<dbReference type="Pfam" id="PF07690">
    <property type="entry name" value="MFS_1"/>
    <property type="match status" value="1"/>
</dbReference>
<dbReference type="SUPFAM" id="SSF103473">
    <property type="entry name" value="MFS general substrate transporter"/>
    <property type="match status" value="1"/>
</dbReference>
<feature type="transmembrane region" description="Helical" evidence="1">
    <location>
        <begin position="202"/>
        <end position="222"/>
    </location>
</feature>
<dbReference type="Gene3D" id="1.20.1250.20">
    <property type="entry name" value="MFS general substrate transporter like domains"/>
    <property type="match status" value="1"/>
</dbReference>
<feature type="transmembrane region" description="Helical" evidence="1">
    <location>
        <begin position="55"/>
        <end position="74"/>
    </location>
</feature>
<sequence length="574" mass="63522">MPWRCQPQHRLTLYWSVIAPEKSRAQIEAEKWILVVPYAPGKYCLPLCTLPFRRWMLFIASFVAQFCNGSLYAWSILNPHIDSYIQGRSMDAMPTQNGTGSGSQSTSSLPPDQKAVVTFYVAAGVLGFAAALSGPFVERHGPRHSLIVALCLLFVGHVAAFLSMQYKSYVGLYIGYGVFCGAGYGIGYIAPVSALMKWYPDLRGTAGGFAVCGFGVGAVAWGDVYEPLIAAVGMNCFFLVFGSIISGILLISAFVLRTPPPNYVVSGRNVHGVKVSMPPTESEKLQGHSESTERVSVVLEEIRNGNYMNVFDYQKQELGEAEILYHNKVKSLRIRECVFSIEYLLLYLVFIGAVATGIILMSRVFSIGKGVFRQDDHKLTHLVMYLALCNFLGRLVCPLLSDAFIQIAQLNPAFGRKIIVGLLLVDQVVVLAFLKSLIQDPNAFGLFQVVVFFLTFSYGGAIGIMPSLLTDMFGVYNSGTMHGIILTAWSICAVGGGLTFQHYFFKIKDSYPMEQMREGETAAYIFNFHWLMVIACIGLALVPLVRTNPVDRFYPGYQYSVCGRPLVRITKKDY</sequence>
<dbReference type="InterPro" id="IPR036259">
    <property type="entry name" value="MFS_trans_sf"/>
</dbReference>
<dbReference type="InterPro" id="IPR050327">
    <property type="entry name" value="Proton-linked_MCT"/>
</dbReference>
<feature type="transmembrane region" description="Helical" evidence="1">
    <location>
        <begin position="481"/>
        <end position="504"/>
    </location>
</feature>
<keyword evidence="3" id="KW-1185">Reference proteome</keyword>
<proteinExistence type="predicted"/>